<reference evidence="3" key="3">
    <citation type="submission" date="2024-02" db="EMBL/GenBank/DDBJ databases">
        <authorList>
            <person name="Choi B."/>
        </authorList>
    </citation>
    <scope>NUCLEOTIDE SEQUENCE</scope>
    <source>
        <strain evidence="3">UMB1016</strain>
    </source>
</reference>
<gene>
    <name evidence="3" type="ORF">DBT44_0003605</name>
    <name evidence="2" type="ORF">ODY61_03360</name>
</gene>
<name>A0A1E9PH96_9LACT</name>
<evidence type="ECO:0000256" key="1">
    <source>
        <dbReference type="SAM" id="Coils"/>
    </source>
</evidence>
<sequence>MDSKHTNKNYEKEFRKENEEVTKLYKILTRDIELIEENVKLKKQLDEQLKREKVVRNELRVIKDFNDRLFNYINQHYIKSEDKYDEEEIY</sequence>
<keyword evidence="1" id="KW-0175">Coiled coil</keyword>
<feature type="coiled-coil region" evidence="1">
    <location>
        <begin position="7"/>
        <end position="52"/>
    </location>
</feature>
<protein>
    <submittedName>
        <fullName evidence="2">Uncharacterized protein</fullName>
    </submittedName>
</protein>
<accession>A0A9Q4DCJ5</accession>
<reference evidence="2" key="2">
    <citation type="submission" date="2022-09" db="EMBL/GenBank/DDBJ databases">
        <title>Aerococcus urinae taxonomy study.</title>
        <authorList>
            <person name="Christensen J."/>
            <person name="Senneby E."/>
        </authorList>
    </citation>
    <scope>NUCLEOTIDE SEQUENCE</scope>
    <source>
        <strain evidence="2">LUND-41-B12</strain>
    </source>
</reference>
<dbReference type="Proteomes" id="UP000250354">
    <property type="component" value="Chromosome"/>
</dbReference>
<dbReference type="Proteomes" id="UP001069047">
    <property type="component" value="Unassembled WGS sequence"/>
</dbReference>
<keyword evidence="4" id="KW-1185">Reference proteome</keyword>
<dbReference type="AlphaFoldDB" id="A0A1E9PH96"/>
<reference evidence="3 4" key="1">
    <citation type="journal article" date="2020" name="J. Bacteriol.">
        <title>Aerococcus urinae Isolated from Women with Lower Urinary Tract Symptoms: In Vitro Aggregation and Genome Analysis.</title>
        <authorList>
            <person name="Hilt E.E."/>
            <person name="Putonti C."/>
            <person name="Thomas-White K."/>
            <person name="Lewis A.L."/>
            <person name="Visick K.L."/>
            <person name="Gilbert N.M."/>
            <person name="Wolfe A.J."/>
        </authorList>
    </citation>
    <scope>NUCLEOTIDE SEQUENCE [LARGE SCALE GENOMIC DNA]</scope>
    <source>
        <strain evidence="3 4">UMB1016</strain>
    </source>
</reference>
<dbReference type="RefSeq" id="WP_070559158.1">
    <property type="nucleotide sequence ID" value="NZ_CAJHLG010000004.1"/>
</dbReference>
<evidence type="ECO:0000313" key="5">
    <source>
        <dbReference type="Proteomes" id="UP001069047"/>
    </source>
</evidence>
<evidence type="ECO:0000313" key="2">
    <source>
        <dbReference type="EMBL" id="MCY3087157.1"/>
    </source>
</evidence>
<accession>A0A1E9PH96</accession>
<dbReference type="EMBL" id="JAOTMY010000001">
    <property type="protein sequence ID" value="MCY3087157.1"/>
    <property type="molecule type" value="Genomic_DNA"/>
</dbReference>
<evidence type="ECO:0000313" key="3">
    <source>
        <dbReference type="EMBL" id="WWC55405.1"/>
    </source>
</evidence>
<evidence type="ECO:0000313" key="4">
    <source>
        <dbReference type="Proteomes" id="UP000250354"/>
    </source>
</evidence>
<proteinExistence type="predicted"/>
<dbReference type="EMBL" id="CP145132">
    <property type="protein sequence ID" value="WWC55405.1"/>
    <property type="molecule type" value="Genomic_DNA"/>
</dbReference>
<organism evidence="2 5">
    <name type="scientific">Aerococcus mictus</name>
    <dbReference type="NCBI Taxonomy" id="2976810"/>
    <lineage>
        <taxon>Bacteria</taxon>
        <taxon>Bacillati</taxon>
        <taxon>Bacillota</taxon>
        <taxon>Bacilli</taxon>
        <taxon>Lactobacillales</taxon>
        <taxon>Aerococcaceae</taxon>
        <taxon>Aerococcus</taxon>
    </lineage>
</organism>